<comment type="caution">
    <text evidence="8">The sequence shown here is derived from an EMBL/GenBank/DDBJ whole genome shotgun (WGS) entry which is preliminary data.</text>
</comment>
<dbReference type="Pfam" id="PF00155">
    <property type="entry name" value="Aminotran_1_2"/>
    <property type="match status" value="1"/>
</dbReference>
<keyword evidence="4 6" id="KW-0808">Transferase</keyword>
<dbReference type="Proteomes" id="UP000075613">
    <property type="component" value="Unassembled WGS sequence"/>
</dbReference>
<dbReference type="FunFam" id="3.40.640.10:FF:000033">
    <property type="entry name" value="Aspartate aminotransferase"/>
    <property type="match status" value="1"/>
</dbReference>
<accession>A0A149PGF7</accession>
<dbReference type="InterPro" id="IPR004838">
    <property type="entry name" value="NHTrfase_class1_PyrdxlP-BS"/>
</dbReference>
<dbReference type="InterPro" id="IPR015421">
    <property type="entry name" value="PyrdxlP-dep_Trfase_major"/>
</dbReference>
<dbReference type="InterPro" id="IPR004839">
    <property type="entry name" value="Aminotransferase_I/II_large"/>
</dbReference>
<dbReference type="InterPro" id="IPR015422">
    <property type="entry name" value="PyrdxlP-dep_Trfase_small"/>
</dbReference>
<dbReference type="STRING" id="1399968.CI15_25870"/>
<evidence type="ECO:0000256" key="5">
    <source>
        <dbReference type="ARBA" id="ARBA00022898"/>
    </source>
</evidence>
<evidence type="ECO:0000256" key="2">
    <source>
        <dbReference type="ARBA" id="ARBA00007441"/>
    </source>
</evidence>
<dbReference type="GO" id="GO:0008483">
    <property type="term" value="F:transaminase activity"/>
    <property type="evidence" value="ECO:0007669"/>
    <property type="project" value="UniProtKB-KW"/>
</dbReference>
<organism evidence="8 9">
    <name type="scientific">Paraburkholderia monticola</name>
    <dbReference type="NCBI Taxonomy" id="1399968"/>
    <lineage>
        <taxon>Bacteria</taxon>
        <taxon>Pseudomonadati</taxon>
        <taxon>Pseudomonadota</taxon>
        <taxon>Betaproteobacteria</taxon>
        <taxon>Burkholderiales</taxon>
        <taxon>Burkholderiaceae</taxon>
        <taxon>Paraburkholderia</taxon>
    </lineage>
</organism>
<dbReference type="EC" id="2.6.1.-" evidence="6"/>
<protein>
    <recommendedName>
        <fullName evidence="6">Aminotransferase</fullName>
        <ecNumber evidence="6">2.6.1.-</ecNumber>
    </recommendedName>
</protein>
<comment type="cofactor">
    <cofactor evidence="1 6">
        <name>pyridoxal 5'-phosphate</name>
        <dbReference type="ChEBI" id="CHEBI:597326"/>
    </cofactor>
</comment>
<dbReference type="GO" id="GO:0006520">
    <property type="term" value="P:amino acid metabolic process"/>
    <property type="evidence" value="ECO:0007669"/>
    <property type="project" value="InterPro"/>
</dbReference>
<gene>
    <name evidence="8" type="ORF">CI15_25870</name>
</gene>
<dbReference type="PROSITE" id="PS00105">
    <property type="entry name" value="AA_TRANSFER_CLASS_1"/>
    <property type="match status" value="1"/>
</dbReference>
<dbReference type="Gene3D" id="3.40.640.10">
    <property type="entry name" value="Type I PLP-dependent aspartate aminotransferase-like (Major domain)"/>
    <property type="match status" value="1"/>
</dbReference>
<evidence type="ECO:0000256" key="1">
    <source>
        <dbReference type="ARBA" id="ARBA00001933"/>
    </source>
</evidence>
<dbReference type="GO" id="GO:0030170">
    <property type="term" value="F:pyridoxal phosphate binding"/>
    <property type="evidence" value="ECO:0007669"/>
    <property type="project" value="InterPro"/>
</dbReference>
<dbReference type="Gene3D" id="3.90.1150.10">
    <property type="entry name" value="Aspartate Aminotransferase, domain 1"/>
    <property type="match status" value="1"/>
</dbReference>
<sequence length="403" mass="44175">MKLIATRLDRIKPSPSSMATARVKELRAAGREIIGLTVGEPDFDTPPHIIEAAYDAMKSGKTRYTVVDGTPELKRAVREKFERENGLVFAQDEVSVGNGGKQVIFNALTCTVDEGDEVIVPAPYWVSYPDMVLLNGGRPVIVECDVDSGYKMTPAQLEAAITPRTKWLVLNSPCNPTGASYTRAELVALGEVLSRHPHVWILTDDVYEHLIYDGFEFATFAQCNPHLQERTLTVNGVSKAYAMTGWRIGFAGGPKTLIKAMAKLQSQSTTNPSAISQAAALAALNGPKDFLADWRTQFQRRRDLVVDRLNAIEGLYCPRPTGAFYVYPSCAGVIGRRTPDGRVIANDSDFVMYLLETQDVGVIQGAAFGLSPAFRISFATSYEQLQEGCRRIALACESLRTDA</sequence>
<dbReference type="AlphaFoldDB" id="A0A149PGF7"/>
<evidence type="ECO:0000256" key="6">
    <source>
        <dbReference type="RuleBase" id="RU000481"/>
    </source>
</evidence>
<comment type="similarity">
    <text evidence="2 6">Belongs to the class-I pyridoxal-phosphate-dependent aminotransferase family.</text>
</comment>
<name>A0A149PGF7_9BURK</name>
<dbReference type="SUPFAM" id="SSF53383">
    <property type="entry name" value="PLP-dependent transferases"/>
    <property type="match status" value="1"/>
</dbReference>
<dbReference type="CDD" id="cd00609">
    <property type="entry name" value="AAT_like"/>
    <property type="match status" value="1"/>
</dbReference>
<evidence type="ECO:0000259" key="7">
    <source>
        <dbReference type="Pfam" id="PF00155"/>
    </source>
</evidence>
<dbReference type="PANTHER" id="PTHR46383:SF1">
    <property type="entry name" value="ASPARTATE AMINOTRANSFERASE"/>
    <property type="match status" value="1"/>
</dbReference>
<keyword evidence="9" id="KW-1185">Reference proteome</keyword>
<keyword evidence="3 6" id="KW-0032">Aminotransferase</keyword>
<dbReference type="OrthoDB" id="9803354at2"/>
<evidence type="ECO:0000256" key="4">
    <source>
        <dbReference type="ARBA" id="ARBA00022679"/>
    </source>
</evidence>
<reference evidence="8 9" key="1">
    <citation type="journal article" date="2015" name="Int. J. Syst. Evol. Microbiol.">
        <title>Burkholderia monticola sp. nov., isolated from mountain soil.</title>
        <authorList>
            <person name="Baek I."/>
            <person name="Seo B."/>
            <person name="Lee I."/>
            <person name="Yi H."/>
            <person name="Chun J."/>
        </authorList>
    </citation>
    <scope>NUCLEOTIDE SEQUENCE [LARGE SCALE GENOMIC DNA]</scope>
    <source>
        <strain evidence="8 9">JC2948</strain>
    </source>
</reference>
<dbReference type="InterPro" id="IPR050596">
    <property type="entry name" value="AspAT/PAT-like"/>
</dbReference>
<dbReference type="PANTHER" id="PTHR46383">
    <property type="entry name" value="ASPARTATE AMINOTRANSFERASE"/>
    <property type="match status" value="1"/>
</dbReference>
<keyword evidence="5" id="KW-0663">Pyridoxal phosphate</keyword>
<proteinExistence type="inferred from homology"/>
<evidence type="ECO:0000313" key="8">
    <source>
        <dbReference type="EMBL" id="KXU83946.1"/>
    </source>
</evidence>
<dbReference type="InterPro" id="IPR015424">
    <property type="entry name" value="PyrdxlP-dep_Trfase"/>
</dbReference>
<feature type="domain" description="Aminotransferase class I/classII large" evidence="7">
    <location>
        <begin position="32"/>
        <end position="392"/>
    </location>
</feature>
<dbReference type="RefSeq" id="WP_062133131.1">
    <property type="nucleotide sequence ID" value="NZ_LRBG01000037.1"/>
</dbReference>
<evidence type="ECO:0000313" key="9">
    <source>
        <dbReference type="Proteomes" id="UP000075613"/>
    </source>
</evidence>
<dbReference type="EMBL" id="LRBG01000037">
    <property type="protein sequence ID" value="KXU83946.1"/>
    <property type="molecule type" value="Genomic_DNA"/>
</dbReference>
<evidence type="ECO:0000256" key="3">
    <source>
        <dbReference type="ARBA" id="ARBA00022576"/>
    </source>
</evidence>